<evidence type="ECO:0000313" key="2">
    <source>
        <dbReference type="EMBL" id="MBR7619310.1"/>
    </source>
</evidence>
<gene>
    <name evidence="2" type="ORF">JKL49_07920</name>
</gene>
<feature type="signal peptide" evidence="1">
    <location>
        <begin position="1"/>
        <end position="26"/>
    </location>
</feature>
<evidence type="ECO:0000313" key="3">
    <source>
        <dbReference type="Proteomes" id="UP000622580"/>
    </source>
</evidence>
<organism evidence="2 3">
    <name type="scientific">Phenylobacterium glaciei</name>
    <dbReference type="NCBI Taxonomy" id="2803784"/>
    <lineage>
        <taxon>Bacteria</taxon>
        <taxon>Pseudomonadati</taxon>
        <taxon>Pseudomonadota</taxon>
        <taxon>Alphaproteobacteria</taxon>
        <taxon>Caulobacterales</taxon>
        <taxon>Caulobacteraceae</taxon>
        <taxon>Phenylobacterium</taxon>
    </lineage>
</organism>
<sequence length="184" mass="19661">MKVWGKGRGLAAAMVLMAGVAGPASALEAECLWSHLAPTKRDSLLESYHRDGPEALNHLNFTDEDLADEVKFCGLTEANGVRAGHLIAARLVVLGSKRYFKEQKGIAGATLDDAWAGLNAEPRAKLIRFAQQATLGKPTNGDDMAPAVGMAEDLNLDLKAQADQTQLVAFIFGKALLESWDGTD</sequence>
<dbReference type="RefSeq" id="WP_215339644.1">
    <property type="nucleotide sequence ID" value="NZ_JAGSGD010000001.1"/>
</dbReference>
<dbReference type="Proteomes" id="UP000622580">
    <property type="component" value="Unassembled WGS sequence"/>
</dbReference>
<accession>A0A941CZ66</accession>
<keyword evidence="1" id="KW-0732">Signal</keyword>
<name>A0A941CZ66_9CAUL</name>
<proteinExistence type="predicted"/>
<comment type="caution">
    <text evidence="2">The sequence shown here is derived from an EMBL/GenBank/DDBJ whole genome shotgun (WGS) entry which is preliminary data.</text>
</comment>
<evidence type="ECO:0000256" key="1">
    <source>
        <dbReference type="SAM" id="SignalP"/>
    </source>
</evidence>
<protein>
    <submittedName>
        <fullName evidence="2">Uncharacterized protein</fullName>
    </submittedName>
</protein>
<keyword evidence="3" id="KW-1185">Reference proteome</keyword>
<dbReference type="EMBL" id="JAGSGD010000001">
    <property type="protein sequence ID" value="MBR7619310.1"/>
    <property type="molecule type" value="Genomic_DNA"/>
</dbReference>
<feature type="chain" id="PRO_5036976925" evidence="1">
    <location>
        <begin position="27"/>
        <end position="184"/>
    </location>
</feature>
<reference evidence="2" key="1">
    <citation type="submission" date="2021-04" db="EMBL/GenBank/DDBJ databases">
        <title>Draft genome assembly of strain Phenylobacterium sp. 20VBR1 using MiniION and Illumina platforms.</title>
        <authorList>
            <person name="Thomas F.A."/>
            <person name="Krishnan K.P."/>
            <person name="Sinha R.K."/>
        </authorList>
    </citation>
    <scope>NUCLEOTIDE SEQUENCE</scope>
    <source>
        <strain evidence="2">20VBR1</strain>
    </source>
</reference>
<dbReference type="AlphaFoldDB" id="A0A941CZ66"/>